<reference evidence="8 9" key="1">
    <citation type="journal article" date="2018" name="Plant J.">
        <title>Genome sequences of Chlorella sorokiniana UTEX 1602 and Micractinium conductrix SAG 241.80: implications to maltose excretion by a green alga.</title>
        <authorList>
            <person name="Arriola M.B."/>
            <person name="Velmurugan N."/>
            <person name="Zhang Y."/>
            <person name="Plunkett M.H."/>
            <person name="Hondzo H."/>
            <person name="Barney B.M."/>
        </authorList>
    </citation>
    <scope>NUCLEOTIDE SEQUENCE [LARGE SCALE GENOMIC DNA]</scope>
    <source>
        <strain evidence="8 9">SAG 241.80</strain>
    </source>
</reference>
<name>A0A2P6V8A5_9CHLO</name>
<keyword evidence="9" id="KW-1185">Reference proteome</keyword>
<dbReference type="PANTHER" id="PTHR21496:SF0">
    <property type="entry name" value="RIESKE DOMAIN-CONTAINING PROTEIN"/>
    <property type="match status" value="1"/>
</dbReference>
<feature type="compositionally biased region" description="Polar residues" evidence="6">
    <location>
        <begin position="126"/>
        <end position="136"/>
    </location>
</feature>
<evidence type="ECO:0000256" key="1">
    <source>
        <dbReference type="ARBA" id="ARBA00022714"/>
    </source>
</evidence>
<dbReference type="AlphaFoldDB" id="A0A2P6V8A5"/>
<evidence type="ECO:0000313" key="9">
    <source>
        <dbReference type="Proteomes" id="UP000239649"/>
    </source>
</evidence>
<evidence type="ECO:0000256" key="5">
    <source>
        <dbReference type="ARBA" id="ARBA00034078"/>
    </source>
</evidence>
<dbReference type="GO" id="GO:0046872">
    <property type="term" value="F:metal ion binding"/>
    <property type="evidence" value="ECO:0007669"/>
    <property type="project" value="UniProtKB-KW"/>
</dbReference>
<keyword evidence="1" id="KW-0001">2Fe-2S</keyword>
<dbReference type="InterPro" id="IPR017941">
    <property type="entry name" value="Rieske_2Fe-2S"/>
</dbReference>
<keyword evidence="4" id="KW-0411">Iron-sulfur</keyword>
<feature type="compositionally biased region" description="Low complexity" evidence="6">
    <location>
        <begin position="137"/>
        <end position="148"/>
    </location>
</feature>
<keyword evidence="2" id="KW-0479">Metal-binding</keyword>
<sequence>MASLLRIARQSELAHEGQKLVKEVYGRKILLARTGGQVYATDAHCYHMGGNLWEGDIEDIDGHACVVCPLHRYRIDMISGQKVDRMLDGCVTCSSGQQQRTYKVFVDSDFIRIDIPELHAQQTLPSDKYNQVVQPTSNSRGLFSSSSSGGRGLAAAEPLAPFAGLGARSLVPGTPERAAAEEPALVLSQEAPQPAPQPQQPAHYAQGHITFPQARRETASSMRRRIATEAIKKRAYVPPSAPALAQPQQAAVARGLFSTGTAPPALQQQQQQGGLARSASNGGQQNLFAFGFTQQARPVAAASGPEDMEM</sequence>
<dbReference type="PROSITE" id="PS51296">
    <property type="entry name" value="RIESKE"/>
    <property type="match status" value="1"/>
</dbReference>
<protein>
    <submittedName>
        <fullName evidence="8">Rieske domain-containing</fullName>
    </submittedName>
</protein>
<evidence type="ECO:0000256" key="6">
    <source>
        <dbReference type="SAM" id="MobiDB-lite"/>
    </source>
</evidence>
<dbReference type="GO" id="GO:0051537">
    <property type="term" value="F:2 iron, 2 sulfur cluster binding"/>
    <property type="evidence" value="ECO:0007669"/>
    <property type="project" value="UniProtKB-KW"/>
</dbReference>
<dbReference type="EMBL" id="LHPF02000020">
    <property type="protein sequence ID" value="PSC70322.1"/>
    <property type="molecule type" value="Genomic_DNA"/>
</dbReference>
<dbReference type="PANTHER" id="PTHR21496">
    <property type="entry name" value="FERREDOXIN-RELATED"/>
    <property type="match status" value="1"/>
</dbReference>
<organism evidence="8 9">
    <name type="scientific">Micractinium conductrix</name>
    <dbReference type="NCBI Taxonomy" id="554055"/>
    <lineage>
        <taxon>Eukaryota</taxon>
        <taxon>Viridiplantae</taxon>
        <taxon>Chlorophyta</taxon>
        <taxon>core chlorophytes</taxon>
        <taxon>Trebouxiophyceae</taxon>
        <taxon>Chlorellales</taxon>
        <taxon>Chlorellaceae</taxon>
        <taxon>Chlorella clade</taxon>
        <taxon>Micractinium</taxon>
    </lineage>
</organism>
<keyword evidence="3" id="KW-0408">Iron</keyword>
<evidence type="ECO:0000256" key="3">
    <source>
        <dbReference type="ARBA" id="ARBA00023004"/>
    </source>
</evidence>
<comment type="caution">
    <text evidence="8">The sequence shown here is derived from an EMBL/GenBank/DDBJ whole genome shotgun (WGS) entry which is preliminary data.</text>
</comment>
<dbReference type="OrthoDB" id="426882at2759"/>
<dbReference type="InterPro" id="IPR036922">
    <property type="entry name" value="Rieske_2Fe-2S_sf"/>
</dbReference>
<gene>
    <name evidence="8" type="ORF">C2E20_6109</name>
</gene>
<feature type="region of interest" description="Disordered" evidence="6">
    <location>
        <begin position="126"/>
        <end position="150"/>
    </location>
</feature>
<accession>A0A2P6V8A5</accession>
<evidence type="ECO:0000313" key="8">
    <source>
        <dbReference type="EMBL" id="PSC70322.1"/>
    </source>
</evidence>
<comment type="cofactor">
    <cofactor evidence="5">
        <name>[2Fe-2S] cluster</name>
        <dbReference type="ChEBI" id="CHEBI:190135"/>
    </cofactor>
</comment>
<dbReference type="SUPFAM" id="SSF50022">
    <property type="entry name" value="ISP domain"/>
    <property type="match status" value="1"/>
</dbReference>
<evidence type="ECO:0000256" key="4">
    <source>
        <dbReference type="ARBA" id="ARBA00023014"/>
    </source>
</evidence>
<evidence type="ECO:0000256" key="2">
    <source>
        <dbReference type="ARBA" id="ARBA00022723"/>
    </source>
</evidence>
<dbReference type="Proteomes" id="UP000239649">
    <property type="component" value="Unassembled WGS sequence"/>
</dbReference>
<evidence type="ECO:0000259" key="7">
    <source>
        <dbReference type="PROSITE" id="PS51296"/>
    </source>
</evidence>
<feature type="domain" description="Rieske" evidence="7">
    <location>
        <begin position="5"/>
        <end position="113"/>
    </location>
</feature>
<dbReference type="InterPro" id="IPR054716">
    <property type="entry name" value="Sol_Rieske_ferrdox_dom"/>
</dbReference>
<dbReference type="Gene3D" id="2.102.10.10">
    <property type="entry name" value="Rieske [2Fe-2S] iron-sulphur domain"/>
    <property type="match status" value="1"/>
</dbReference>
<proteinExistence type="predicted"/>
<dbReference type="Pfam" id="PF22543">
    <property type="entry name" value="Rieske_4"/>
    <property type="match status" value="1"/>
</dbReference>